<evidence type="ECO:0000313" key="1">
    <source>
        <dbReference type="EMBL" id="KAH8000880.1"/>
    </source>
</evidence>
<organism evidence="1 2">
    <name type="scientific">Sphaerodactylus townsendi</name>
    <dbReference type="NCBI Taxonomy" id="933632"/>
    <lineage>
        <taxon>Eukaryota</taxon>
        <taxon>Metazoa</taxon>
        <taxon>Chordata</taxon>
        <taxon>Craniata</taxon>
        <taxon>Vertebrata</taxon>
        <taxon>Euteleostomi</taxon>
        <taxon>Lepidosauria</taxon>
        <taxon>Squamata</taxon>
        <taxon>Bifurcata</taxon>
        <taxon>Gekkota</taxon>
        <taxon>Sphaerodactylidae</taxon>
        <taxon>Sphaerodactylus</taxon>
    </lineage>
</organism>
<name>A0ACB8F6B6_9SAUR</name>
<dbReference type="EMBL" id="CM037618">
    <property type="protein sequence ID" value="KAH8000880.1"/>
    <property type="molecule type" value="Genomic_DNA"/>
</dbReference>
<keyword evidence="2" id="KW-1185">Reference proteome</keyword>
<proteinExistence type="predicted"/>
<sequence>MQSRQAGVRRKAISLGSALLHFALHLPSFQNVAEPLLGSLVAQLAVSLADPEPEIRRRVREAVGWLYVLLLRQRGLSGRAAPLVWHLGKGQPWRRRCLDLIRVGEVLGPHLTPSQEAEYLKASWAMVGRLDQEWVRVGGLFLTYSLLGQAYGIMEAAEEVRNPVDLTLGMGGGGVDMGGKETIRLFPGVEKKESG</sequence>
<evidence type="ECO:0000313" key="2">
    <source>
        <dbReference type="Proteomes" id="UP000827872"/>
    </source>
</evidence>
<protein>
    <submittedName>
        <fullName evidence="1">Uncharacterized protein</fullName>
    </submittedName>
</protein>
<gene>
    <name evidence="1" type="ORF">K3G42_029747</name>
</gene>
<accession>A0ACB8F6B6</accession>
<reference evidence="1" key="1">
    <citation type="submission" date="2021-08" db="EMBL/GenBank/DDBJ databases">
        <title>The first chromosome-level gecko genome reveals the dynamic sex chromosomes of Neotropical dwarf geckos (Sphaerodactylidae: Sphaerodactylus).</title>
        <authorList>
            <person name="Pinto B.J."/>
            <person name="Keating S.E."/>
            <person name="Gamble T."/>
        </authorList>
    </citation>
    <scope>NUCLEOTIDE SEQUENCE</scope>
    <source>
        <strain evidence="1">TG3544</strain>
    </source>
</reference>
<comment type="caution">
    <text evidence="1">The sequence shown here is derived from an EMBL/GenBank/DDBJ whole genome shotgun (WGS) entry which is preliminary data.</text>
</comment>
<dbReference type="Proteomes" id="UP000827872">
    <property type="component" value="Linkage Group LG05"/>
</dbReference>